<accession>A0ABR2FEW1</accession>
<keyword evidence="1" id="KW-1133">Transmembrane helix</keyword>
<evidence type="ECO:0000256" key="1">
    <source>
        <dbReference type="SAM" id="Phobius"/>
    </source>
</evidence>
<gene>
    <name evidence="2" type="ORF">V6N12_069786</name>
</gene>
<feature type="transmembrane region" description="Helical" evidence="1">
    <location>
        <begin position="12"/>
        <end position="32"/>
    </location>
</feature>
<evidence type="ECO:0000313" key="3">
    <source>
        <dbReference type="Proteomes" id="UP001472677"/>
    </source>
</evidence>
<dbReference type="Proteomes" id="UP001472677">
    <property type="component" value="Unassembled WGS sequence"/>
</dbReference>
<keyword evidence="1" id="KW-0812">Transmembrane</keyword>
<organism evidence="2 3">
    <name type="scientific">Hibiscus sabdariffa</name>
    <name type="common">roselle</name>
    <dbReference type="NCBI Taxonomy" id="183260"/>
    <lineage>
        <taxon>Eukaryota</taxon>
        <taxon>Viridiplantae</taxon>
        <taxon>Streptophyta</taxon>
        <taxon>Embryophyta</taxon>
        <taxon>Tracheophyta</taxon>
        <taxon>Spermatophyta</taxon>
        <taxon>Magnoliopsida</taxon>
        <taxon>eudicotyledons</taxon>
        <taxon>Gunneridae</taxon>
        <taxon>Pentapetalae</taxon>
        <taxon>rosids</taxon>
        <taxon>malvids</taxon>
        <taxon>Malvales</taxon>
        <taxon>Malvaceae</taxon>
        <taxon>Malvoideae</taxon>
        <taxon>Hibiscus</taxon>
    </lineage>
</organism>
<comment type="caution">
    <text evidence="2">The sequence shown here is derived from an EMBL/GenBank/DDBJ whole genome shotgun (WGS) entry which is preliminary data.</text>
</comment>
<dbReference type="EMBL" id="JBBPBM010000006">
    <property type="protein sequence ID" value="KAK8579461.1"/>
    <property type="molecule type" value="Genomic_DNA"/>
</dbReference>
<keyword evidence="1" id="KW-0472">Membrane</keyword>
<proteinExistence type="predicted"/>
<keyword evidence="3" id="KW-1185">Reference proteome</keyword>
<protein>
    <submittedName>
        <fullName evidence="2">Uncharacterized protein</fullName>
    </submittedName>
</protein>
<evidence type="ECO:0000313" key="2">
    <source>
        <dbReference type="EMBL" id="KAK8579461.1"/>
    </source>
</evidence>
<reference evidence="2 3" key="1">
    <citation type="journal article" date="2024" name="G3 (Bethesda)">
        <title>Genome assembly of Hibiscus sabdariffa L. provides insights into metabolisms of medicinal natural products.</title>
        <authorList>
            <person name="Kim T."/>
        </authorList>
    </citation>
    <scope>NUCLEOTIDE SEQUENCE [LARGE SCALE GENOMIC DNA]</scope>
    <source>
        <strain evidence="2">TK-2024</strain>
        <tissue evidence="2">Old leaves</tissue>
    </source>
</reference>
<sequence>MDLVHWDVSSEIAPALGSPVLVGALASPTLYWQDYELSMMVYAPHVNLVLNYYSSCPSQSINTIRHLGFGLETNRPADTLAKCIPPSQLELLHDCIMIKF</sequence>
<name>A0ABR2FEW1_9ROSI</name>